<dbReference type="Proteomes" id="UP000198460">
    <property type="component" value="Unassembled WGS sequence"/>
</dbReference>
<gene>
    <name evidence="4" type="ORF">BSIN_0863</name>
    <name evidence="3" type="ORF">WS67_07995</name>
</gene>
<organism evidence="3 5">
    <name type="scientific">Burkholderia singularis</name>
    <dbReference type="NCBI Taxonomy" id="1503053"/>
    <lineage>
        <taxon>Bacteria</taxon>
        <taxon>Pseudomonadati</taxon>
        <taxon>Pseudomonadota</taxon>
        <taxon>Betaproteobacteria</taxon>
        <taxon>Burkholderiales</taxon>
        <taxon>Burkholderiaceae</taxon>
        <taxon>Burkholderia</taxon>
        <taxon>pseudomallei group</taxon>
    </lineage>
</organism>
<dbReference type="InterPro" id="IPR006076">
    <property type="entry name" value="FAD-dep_OxRdtase"/>
</dbReference>
<accession>A0A103E5C3</accession>
<feature type="domain" description="FAD dependent oxidoreductase" evidence="2">
    <location>
        <begin position="12"/>
        <end position="348"/>
    </location>
</feature>
<dbReference type="InterPro" id="IPR036188">
    <property type="entry name" value="FAD/NAD-bd_sf"/>
</dbReference>
<dbReference type="GO" id="GO:0003884">
    <property type="term" value="F:D-amino-acid oxidase activity"/>
    <property type="evidence" value="ECO:0007669"/>
    <property type="project" value="UniProtKB-EC"/>
</dbReference>
<dbReference type="AlphaFoldDB" id="A0A103E5C3"/>
<evidence type="ECO:0000313" key="3">
    <source>
        <dbReference type="EMBL" id="KVE28652.1"/>
    </source>
</evidence>
<proteinExistence type="predicted"/>
<dbReference type="RefSeq" id="WP_059514899.1">
    <property type="nucleotide sequence ID" value="NZ_CP013449.1"/>
</dbReference>
<keyword evidence="5" id="KW-1185">Reference proteome</keyword>
<evidence type="ECO:0000313" key="4">
    <source>
        <dbReference type="EMBL" id="SMG02243.1"/>
    </source>
</evidence>
<dbReference type="Gene3D" id="3.30.9.10">
    <property type="entry name" value="D-Amino Acid Oxidase, subunit A, domain 2"/>
    <property type="match status" value="1"/>
</dbReference>
<evidence type="ECO:0000313" key="6">
    <source>
        <dbReference type="Proteomes" id="UP000198460"/>
    </source>
</evidence>
<dbReference type="EMBL" id="LOWA01000018">
    <property type="protein sequence ID" value="KVE28652.1"/>
    <property type="molecule type" value="Genomic_DNA"/>
</dbReference>
<dbReference type="Gene3D" id="3.50.50.60">
    <property type="entry name" value="FAD/NAD(P)-binding domain"/>
    <property type="match status" value="1"/>
</dbReference>
<reference evidence="4 6" key="2">
    <citation type="submission" date="2017-04" db="EMBL/GenBank/DDBJ databases">
        <authorList>
            <person name="Afonso C.L."/>
            <person name="Miller P.J."/>
            <person name="Scott M.A."/>
            <person name="Spackman E."/>
            <person name="Goraichik I."/>
            <person name="Dimitrov K.M."/>
            <person name="Suarez D.L."/>
            <person name="Swayne D.E."/>
        </authorList>
    </citation>
    <scope>NUCLEOTIDE SEQUENCE [LARGE SCALE GENOMIC DNA]</scope>
    <source>
        <strain evidence="4">LMG 28154</strain>
    </source>
</reference>
<dbReference type="EMBL" id="FXAN01000094">
    <property type="protein sequence ID" value="SMG02243.1"/>
    <property type="molecule type" value="Genomic_DNA"/>
</dbReference>
<evidence type="ECO:0000259" key="2">
    <source>
        <dbReference type="Pfam" id="PF01266"/>
    </source>
</evidence>
<dbReference type="Pfam" id="PF01266">
    <property type="entry name" value="DAO"/>
    <property type="match status" value="1"/>
</dbReference>
<dbReference type="SUPFAM" id="SSF51905">
    <property type="entry name" value="FAD/NAD(P)-binding domain"/>
    <property type="match status" value="1"/>
</dbReference>
<dbReference type="EC" id="1.4.3.3" evidence="4"/>
<dbReference type="Proteomes" id="UP000062788">
    <property type="component" value="Unassembled WGS sequence"/>
</dbReference>
<protein>
    <submittedName>
        <fullName evidence="4">D-amino-acid oxidase</fullName>
        <ecNumber evidence="4">1.4.3.3</ecNumber>
    </submittedName>
</protein>
<evidence type="ECO:0000313" key="5">
    <source>
        <dbReference type="Proteomes" id="UP000062788"/>
    </source>
</evidence>
<reference evidence="3 5" key="1">
    <citation type="submission" date="2015-11" db="EMBL/GenBank/DDBJ databases">
        <title>Expanding the genomic diversity of Burkholderia species for the development of highly accurate diagnostics.</title>
        <authorList>
            <person name="Sahl J."/>
            <person name="Keim P."/>
            <person name="Wagner D."/>
        </authorList>
    </citation>
    <scope>NUCLEOTIDE SEQUENCE [LARGE SCALE GENOMIC DNA]</scope>
    <source>
        <strain evidence="3 5">TSV85</strain>
    </source>
</reference>
<dbReference type="GO" id="GO:0005737">
    <property type="term" value="C:cytoplasm"/>
    <property type="evidence" value="ECO:0007669"/>
    <property type="project" value="TreeGrafter"/>
</dbReference>
<dbReference type="PANTHER" id="PTHR13847">
    <property type="entry name" value="SARCOSINE DEHYDROGENASE-RELATED"/>
    <property type="match status" value="1"/>
</dbReference>
<dbReference type="OrthoDB" id="9815989at2"/>
<evidence type="ECO:0000256" key="1">
    <source>
        <dbReference type="ARBA" id="ARBA00023002"/>
    </source>
</evidence>
<keyword evidence="1 4" id="KW-0560">Oxidoreductase</keyword>
<name>A0A103E5C3_9BURK</name>
<sequence>MQANDVMLRVEAAVLGAGIIGSAIAAALVEQGIHTALIDEGSAGNHGASRYSGGISRIYDRDPAISSLAAHEFRCADSVVTRTIAATRRKTGMLYLGLNESDLSLRRCIAAHASAEYPMRLLTRSEVAAISSFPQPRSDEAVLYEPNAGIGNVRAAAGGLANYVKDHGVLLENLGVSSVHSSSDSVCVETDGATLFARVAVIACGASSASLLGDLPLTARSIPLMRVAASKPLELPVIDAIADSYAVPLSGGLIHAGSRVREGARLPEQLQWRFGDAIKKDALHRLSVMTGVRERGPVIDILRGHDCYSPDGRPIVGFVDAAATRYAATAMNGIGYKLASPLSQLIAQQIAQRLRNGVSATPDLLVPFAPDRFSAIRVIGQAEGV</sequence>